<keyword evidence="2" id="KW-0732">Signal</keyword>
<comment type="caution">
    <text evidence="1">Lacks conserved residue(s) required for the propagation of feature annotation.</text>
</comment>
<feature type="domain" description="ShKT" evidence="3">
    <location>
        <begin position="119"/>
        <end position="153"/>
    </location>
</feature>
<reference evidence="4 6" key="2">
    <citation type="submission" date="2018-11" db="EMBL/GenBank/DDBJ databases">
        <authorList>
            <consortium name="Pathogen Informatics"/>
        </authorList>
    </citation>
    <scope>NUCLEOTIDE SEQUENCE [LARGE SCALE GENOMIC DNA]</scope>
</reference>
<sequence length="154" mass="15818">MFVLLVALIFVRRGESGNDGVALTKCLDPSAAVARPLPLPSACKDKDPTICSAIFAVRSGAVGPNSVAANAFLVNPNCQNATVLTAAEALCPSSCAVCCLTPEFSCQNSTTAAAGASACSDSRTNCAQMASFCNTPPYSAVMAQQCRRTCNLCQ</sequence>
<gene>
    <name evidence="4" type="ORF">DME_LOCUS7328</name>
</gene>
<feature type="chain" id="PRO_5033232694" evidence="2">
    <location>
        <begin position="17"/>
        <end position="154"/>
    </location>
</feature>
<evidence type="ECO:0000313" key="5">
    <source>
        <dbReference type="Proteomes" id="UP000038040"/>
    </source>
</evidence>
<evidence type="ECO:0000259" key="3">
    <source>
        <dbReference type="PROSITE" id="PS51670"/>
    </source>
</evidence>
<organism evidence="5 7">
    <name type="scientific">Dracunculus medinensis</name>
    <name type="common">Guinea worm</name>
    <dbReference type="NCBI Taxonomy" id="318479"/>
    <lineage>
        <taxon>Eukaryota</taxon>
        <taxon>Metazoa</taxon>
        <taxon>Ecdysozoa</taxon>
        <taxon>Nematoda</taxon>
        <taxon>Chromadorea</taxon>
        <taxon>Rhabditida</taxon>
        <taxon>Spirurina</taxon>
        <taxon>Dracunculoidea</taxon>
        <taxon>Dracunculidae</taxon>
        <taxon>Dracunculus</taxon>
    </lineage>
</organism>
<dbReference type="Proteomes" id="UP000274756">
    <property type="component" value="Unassembled WGS sequence"/>
</dbReference>
<dbReference type="Pfam" id="PF01549">
    <property type="entry name" value="ShK"/>
    <property type="match status" value="2"/>
</dbReference>
<reference evidence="7" key="1">
    <citation type="submission" date="2017-02" db="UniProtKB">
        <authorList>
            <consortium name="WormBaseParasite"/>
        </authorList>
    </citation>
    <scope>IDENTIFICATION</scope>
</reference>
<evidence type="ECO:0000313" key="4">
    <source>
        <dbReference type="EMBL" id="VDN57355.1"/>
    </source>
</evidence>
<keyword evidence="6" id="KW-1185">Reference proteome</keyword>
<feature type="disulfide bond" evidence="1">
    <location>
        <begin position="119"/>
        <end position="153"/>
    </location>
</feature>
<protein>
    <submittedName>
        <fullName evidence="7">ShKT domain-containing protein</fullName>
    </submittedName>
</protein>
<evidence type="ECO:0000313" key="6">
    <source>
        <dbReference type="Proteomes" id="UP000274756"/>
    </source>
</evidence>
<evidence type="ECO:0000256" key="1">
    <source>
        <dbReference type="PROSITE-ProRule" id="PRU01005"/>
    </source>
</evidence>
<dbReference type="EMBL" id="UYYG01001159">
    <property type="protein sequence ID" value="VDN57355.1"/>
    <property type="molecule type" value="Genomic_DNA"/>
</dbReference>
<proteinExistence type="predicted"/>
<feature type="signal peptide" evidence="2">
    <location>
        <begin position="1"/>
        <end position="16"/>
    </location>
</feature>
<name>A0A0N4U823_DRAME</name>
<dbReference type="WBParaSite" id="DME_0000316901-mRNA-1">
    <property type="protein sequence ID" value="DME_0000316901-mRNA-1"/>
    <property type="gene ID" value="DME_0000316901"/>
</dbReference>
<evidence type="ECO:0000256" key="2">
    <source>
        <dbReference type="SAM" id="SignalP"/>
    </source>
</evidence>
<accession>A0A0N4U823</accession>
<dbReference type="AlphaFoldDB" id="A0A0N4U823"/>
<dbReference type="PROSITE" id="PS51670">
    <property type="entry name" value="SHKT"/>
    <property type="match status" value="1"/>
</dbReference>
<keyword evidence="1" id="KW-1015">Disulfide bond</keyword>
<evidence type="ECO:0000313" key="7">
    <source>
        <dbReference type="WBParaSite" id="DME_0000316901-mRNA-1"/>
    </source>
</evidence>
<dbReference type="Gene3D" id="1.10.10.1870">
    <property type="entry name" value="ShTK domain-like"/>
    <property type="match status" value="1"/>
</dbReference>
<dbReference type="Proteomes" id="UP000038040">
    <property type="component" value="Unplaced"/>
</dbReference>
<dbReference type="InterPro" id="IPR003582">
    <property type="entry name" value="ShKT_dom"/>
</dbReference>
<dbReference type="SMART" id="SM00254">
    <property type="entry name" value="ShKT"/>
    <property type="match status" value="1"/>
</dbReference>